<protein>
    <submittedName>
        <fullName evidence="7">Succinate-semialdehyde dehydrogenase (NADP(+))</fullName>
    </submittedName>
</protein>
<dbReference type="AlphaFoldDB" id="A0A7K0K3Q9"/>
<comment type="similarity">
    <text evidence="1 4">Belongs to the aldehyde dehydrogenase family.</text>
</comment>
<feature type="region of interest" description="Disordered" evidence="5">
    <location>
        <begin position="1"/>
        <end position="23"/>
    </location>
</feature>
<evidence type="ECO:0000256" key="2">
    <source>
        <dbReference type="ARBA" id="ARBA00023002"/>
    </source>
</evidence>
<dbReference type="SUPFAM" id="SSF53720">
    <property type="entry name" value="ALDH-like"/>
    <property type="match status" value="1"/>
</dbReference>
<dbReference type="NCBIfam" id="NF006916">
    <property type="entry name" value="PRK09407.1"/>
    <property type="match status" value="1"/>
</dbReference>
<feature type="active site" evidence="3">
    <location>
        <position position="280"/>
    </location>
</feature>
<evidence type="ECO:0000313" key="8">
    <source>
        <dbReference type="Proteomes" id="UP000442535"/>
    </source>
</evidence>
<organism evidence="7 8">
    <name type="scientific">Mobiluncus porci</name>
    <dbReference type="NCBI Taxonomy" id="2652278"/>
    <lineage>
        <taxon>Bacteria</taxon>
        <taxon>Bacillati</taxon>
        <taxon>Actinomycetota</taxon>
        <taxon>Actinomycetes</taxon>
        <taxon>Actinomycetales</taxon>
        <taxon>Actinomycetaceae</taxon>
        <taxon>Mobiluncus</taxon>
    </lineage>
</organism>
<dbReference type="GO" id="GO:0009450">
    <property type="term" value="P:gamma-aminobutyric acid catabolic process"/>
    <property type="evidence" value="ECO:0007669"/>
    <property type="project" value="TreeGrafter"/>
</dbReference>
<dbReference type="FunFam" id="3.40.309.10:FF:000009">
    <property type="entry name" value="Aldehyde dehydrogenase A"/>
    <property type="match status" value="1"/>
</dbReference>
<dbReference type="PANTHER" id="PTHR43353:SF6">
    <property type="entry name" value="CYTOPLASMIC ALDEHYDE DEHYDROGENASE (EUROFUNG)"/>
    <property type="match status" value="1"/>
</dbReference>
<evidence type="ECO:0000259" key="6">
    <source>
        <dbReference type="Pfam" id="PF00171"/>
    </source>
</evidence>
<dbReference type="InterPro" id="IPR050740">
    <property type="entry name" value="Aldehyde_DH_Superfamily"/>
</dbReference>
<feature type="domain" description="Aldehyde dehydrogenase" evidence="6">
    <location>
        <begin position="54"/>
        <end position="506"/>
    </location>
</feature>
<dbReference type="PANTHER" id="PTHR43353">
    <property type="entry name" value="SUCCINATE-SEMIALDEHYDE DEHYDROGENASE, MITOCHONDRIAL"/>
    <property type="match status" value="1"/>
</dbReference>
<sequence length="543" mass="59130">MSTVESTLETETSQTTEAPASASAIHRRCEESFHHFVKDIYETVNLPADRPLRHVKSPLTSLEATGVPQATLEDLEDAVARAKAAQKRWAKTPASVRSQWLLRLHDLLWKNAAEMMDIIQWESGKSRYHAFDEIQDVALNSRYYARTLSHVLRDERRRGAFPVLTQTTVMYAPKGLVGVIAPWNYPLAMGISDAIAAIAAGNAVVTKPDSNTPLTVIAAKALMVRAGLDPDLFTIVPGRGSVIGTPLIASVNYMMFTGSTKTGRSIAAQAGENLIGVSAELGGKNPMIVLADANVDAAVKGLIRGAFSNGGQLCVSIERLYVHDSIYEEFKQKLVATVEAMRIEASLDWDVDMGVMVSDDQLHTVETQVNDALDKGAFPLVGARRLPEVAPTAYAPTILEGVKEGMEVFNHETFGPVVSLYRFHTDEQAIALANDTNYGLNSSIWGNPSHAFAVARQIETGTVNINEGFTAAWGSMDAPMGGWKESGIGRRHGIEGIRKYMEAKTIAVQNRAVPIAPILGLSKQQYAGVLTFALKALRWLRFK</sequence>
<accession>A0A7K0K3Q9</accession>
<dbReference type="InterPro" id="IPR016163">
    <property type="entry name" value="Ald_DH_C"/>
</dbReference>
<dbReference type="Pfam" id="PF00171">
    <property type="entry name" value="Aldedh"/>
    <property type="match status" value="1"/>
</dbReference>
<dbReference type="Proteomes" id="UP000442535">
    <property type="component" value="Unassembled WGS sequence"/>
</dbReference>
<dbReference type="RefSeq" id="WP_154545450.1">
    <property type="nucleotide sequence ID" value="NZ_VUMY01000013.1"/>
</dbReference>
<name>A0A7K0K3Q9_9ACTO</name>
<evidence type="ECO:0000256" key="4">
    <source>
        <dbReference type="RuleBase" id="RU003345"/>
    </source>
</evidence>
<dbReference type="Gene3D" id="3.40.309.10">
    <property type="entry name" value="Aldehyde Dehydrogenase, Chain A, domain 2"/>
    <property type="match status" value="1"/>
</dbReference>
<keyword evidence="2 4" id="KW-0560">Oxidoreductase</keyword>
<gene>
    <name evidence="7" type="ORF">FYJ63_07695</name>
</gene>
<comment type="caution">
    <text evidence="7">The sequence shown here is derived from an EMBL/GenBank/DDBJ whole genome shotgun (WGS) entry which is preliminary data.</text>
</comment>
<dbReference type="Gene3D" id="3.40.605.10">
    <property type="entry name" value="Aldehyde Dehydrogenase, Chain A, domain 1"/>
    <property type="match status" value="1"/>
</dbReference>
<dbReference type="InterPro" id="IPR016161">
    <property type="entry name" value="Ald_DH/histidinol_DH"/>
</dbReference>
<evidence type="ECO:0000256" key="3">
    <source>
        <dbReference type="PROSITE-ProRule" id="PRU10007"/>
    </source>
</evidence>
<dbReference type="InterPro" id="IPR016162">
    <property type="entry name" value="Ald_DH_N"/>
</dbReference>
<evidence type="ECO:0000256" key="5">
    <source>
        <dbReference type="SAM" id="MobiDB-lite"/>
    </source>
</evidence>
<dbReference type="InterPro" id="IPR015590">
    <property type="entry name" value="Aldehyde_DH_dom"/>
</dbReference>
<evidence type="ECO:0000256" key="1">
    <source>
        <dbReference type="ARBA" id="ARBA00009986"/>
    </source>
</evidence>
<dbReference type="PROSITE" id="PS00687">
    <property type="entry name" value="ALDEHYDE_DEHYDR_GLU"/>
    <property type="match status" value="1"/>
</dbReference>
<dbReference type="GO" id="GO:0004777">
    <property type="term" value="F:succinate-semialdehyde dehydrogenase (NAD+) activity"/>
    <property type="evidence" value="ECO:0007669"/>
    <property type="project" value="TreeGrafter"/>
</dbReference>
<dbReference type="InterPro" id="IPR029510">
    <property type="entry name" value="Ald_DH_CS_GLU"/>
</dbReference>
<reference evidence="7 8" key="1">
    <citation type="submission" date="2019-08" db="EMBL/GenBank/DDBJ databases">
        <title>In-depth cultivation of the pig gut microbiome towards novel bacterial diversity and tailored functional studies.</title>
        <authorList>
            <person name="Wylensek D."/>
            <person name="Hitch T.C.A."/>
            <person name="Clavel T."/>
        </authorList>
    </citation>
    <scope>NUCLEOTIDE SEQUENCE [LARGE SCALE GENOMIC DNA]</scope>
    <source>
        <strain evidence="7 8">RF-GAM-744-WT-7</strain>
    </source>
</reference>
<evidence type="ECO:0000313" key="7">
    <source>
        <dbReference type="EMBL" id="MST50116.1"/>
    </source>
</evidence>
<proteinExistence type="inferred from homology"/>
<feature type="compositionally biased region" description="Low complexity" evidence="5">
    <location>
        <begin position="1"/>
        <end position="17"/>
    </location>
</feature>
<dbReference type="EMBL" id="VUMY01000013">
    <property type="protein sequence ID" value="MST50116.1"/>
    <property type="molecule type" value="Genomic_DNA"/>
</dbReference>
<keyword evidence="8" id="KW-1185">Reference proteome</keyword>